<dbReference type="Pfam" id="PF00534">
    <property type="entry name" value="Glycos_transf_1"/>
    <property type="match status" value="1"/>
</dbReference>
<gene>
    <name evidence="3" type="ORF">RCIX540</name>
</gene>
<protein>
    <submittedName>
        <fullName evidence="3">Predicted glycosyltransferase (Group 1)</fullName>
    </submittedName>
</protein>
<dbReference type="KEGG" id="rci:RCIX540"/>
<dbReference type="AlphaFoldDB" id="Q0W6N7"/>
<name>Q0W6N7_METAR</name>
<sequence length="399" mass="44916">MNFIYLWGQSTTAMESLRIAMFSWESLYGLKVGGIAPHVTGLAEALAGRGHEVHVFTRDGGCGPYDIVNDVRYHRVSCSTCSGIVGQMDRMCGDMAEQLLATERLAGKFDVLHGHDWHPVTALARLKSKARRDFVFTFHSTEWGRNGNRHSGTYEHAEISHREWLAGYEAKAIIVTSPILKREVRSLYRIPSEKLHLIPNGITPGTVRRSVDAGEIKRKYGIHPFAPMALFVGRMRYQKGPDLLVEAVPHVLRRRWDVKFLFAGEGDHREACQRMAHELGIAESCRFPGYVPDDDLKDLYNACDLLVVPSRNEPFGIVVLEAWDAGKPVIGTDAVPLIDNFVNGIKARLYPESLAWCINEVIGKPKALQWMGAQGRKMIERVYNWGSVAEKTERVYRSL</sequence>
<dbReference type="CDD" id="cd03801">
    <property type="entry name" value="GT4_PimA-like"/>
    <property type="match status" value="1"/>
</dbReference>
<feature type="domain" description="Glycosyltransferase subfamily 4-like N-terminal" evidence="2">
    <location>
        <begin position="32"/>
        <end position="203"/>
    </location>
</feature>
<reference evidence="3 4" key="1">
    <citation type="journal article" date="2006" name="Science">
        <title>Genome of rice cluster I archaea -- the key methane producers in the rice rhizosphere.</title>
        <authorList>
            <person name="Erkel C."/>
            <person name="Kube M."/>
            <person name="Reinhardt R."/>
            <person name="Liesack W."/>
        </authorList>
    </citation>
    <scope>NUCLEOTIDE SEQUENCE [LARGE SCALE GENOMIC DNA]</scope>
    <source>
        <strain evidence="4">DSM 22066 / NBRC 105507 / MRE50</strain>
    </source>
</reference>
<dbReference type="STRING" id="351160.RCIX540"/>
<dbReference type="PANTHER" id="PTHR12526:SF625">
    <property type="entry name" value="PHOSPHATIDYLINOSITOL GLYCAN-CLASS A"/>
    <property type="match status" value="1"/>
</dbReference>
<feature type="domain" description="Glycosyl transferase family 1" evidence="1">
    <location>
        <begin position="215"/>
        <end position="378"/>
    </location>
</feature>
<evidence type="ECO:0000313" key="3">
    <source>
        <dbReference type="EMBL" id="CAJ35956.1"/>
    </source>
</evidence>
<dbReference type="Gene3D" id="3.40.50.2000">
    <property type="entry name" value="Glycogen Phosphorylase B"/>
    <property type="match status" value="2"/>
</dbReference>
<dbReference type="GO" id="GO:0016757">
    <property type="term" value="F:glycosyltransferase activity"/>
    <property type="evidence" value="ECO:0007669"/>
    <property type="project" value="InterPro"/>
</dbReference>
<evidence type="ECO:0000259" key="2">
    <source>
        <dbReference type="Pfam" id="PF13439"/>
    </source>
</evidence>
<dbReference type="PATRIC" id="fig|351160.9.peg.2279"/>
<organism evidence="3 4">
    <name type="scientific">Methanocella arvoryzae (strain DSM 22066 / NBRC 105507 / MRE50)</name>
    <dbReference type="NCBI Taxonomy" id="351160"/>
    <lineage>
        <taxon>Archaea</taxon>
        <taxon>Methanobacteriati</taxon>
        <taxon>Methanobacteriota</taxon>
        <taxon>Stenosarchaea group</taxon>
        <taxon>Methanomicrobia</taxon>
        <taxon>Methanocellales</taxon>
        <taxon>Methanocellaceae</taxon>
        <taxon>Methanocella</taxon>
    </lineage>
</organism>
<dbReference type="eggNOG" id="arCOG01403">
    <property type="taxonomic scope" value="Archaea"/>
</dbReference>
<evidence type="ECO:0000259" key="1">
    <source>
        <dbReference type="Pfam" id="PF00534"/>
    </source>
</evidence>
<keyword evidence="4" id="KW-1185">Reference proteome</keyword>
<dbReference type="Proteomes" id="UP000000663">
    <property type="component" value="Chromosome"/>
</dbReference>
<dbReference type="InterPro" id="IPR001296">
    <property type="entry name" value="Glyco_trans_1"/>
</dbReference>
<proteinExistence type="predicted"/>
<accession>Q0W6N7</accession>
<dbReference type="Pfam" id="PF13439">
    <property type="entry name" value="Glyco_transf_4"/>
    <property type="match status" value="1"/>
</dbReference>
<dbReference type="InterPro" id="IPR028098">
    <property type="entry name" value="Glyco_trans_4-like_N"/>
</dbReference>
<dbReference type="CAZy" id="GT4">
    <property type="family name" value="Glycosyltransferase Family 4"/>
</dbReference>
<dbReference type="EMBL" id="AM114193">
    <property type="protein sequence ID" value="CAJ35956.1"/>
    <property type="molecule type" value="Genomic_DNA"/>
</dbReference>
<evidence type="ECO:0000313" key="4">
    <source>
        <dbReference type="Proteomes" id="UP000000663"/>
    </source>
</evidence>
<dbReference type="SUPFAM" id="SSF53756">
    <property type="entry name" value="UDP-Glycosyltransferase/glycogen phosphorylase"/>
    <property type="match status" value="1"/>
</dbReference>
<dbReference type="PANTHER" id="PTHR12526">
    <property type="entry name" value="GLYCOSYLTRANSFERASE"/>
    <property type="match status" value="1"/>
</dbReference>